<evidence type="ECO:0000313" key="2">
    <source>
        <dbReference type="EMBL" id="GMK47456.1"/>
    </source>
</evidence>
<proteinExistence type="predicted"/>
<dbReference type="RefSeq" id="WP_317981415.1">
    <property type="nucleotide sequence ID" value="NZ_BTCL01000020.1"/>
</dbReference>
<name>A0ABQ6NQT6_9BACL</name>
<gene>
    <name evidence="2" type="ORF">PghCCS26_45860</name>
</gene>
<dbReference type="Pfam" id="PF12697">
    <property type="entry name" value="Abhydrolase_6"/>
    <property type="match status" value="1"/>
</dbReference>
<dbReference type="InterPro" id="IPR029058">
    <property type="entry name" value="AB_hydrolase_fold"/>
</dbReference>
<comment type="caution">
    <text evidence="2">The sequence shown here is derived from an EMBL/GenBank/DDBJ whole genome shotgun (WGS) entry which is preliminary data.</text>
</comment>
<reference evidence="2 3" key="1">
    <citation type="submission" date="2023-05" db="EMBL/GenBank/DDBJ databases">
        <title>Draft genome of Paenibacillus sp. CCS26.</title>
        <authorList>
            <person name="Akita H."/>
            <person name="Shinto Y."/>
            <person name="Kimura Z."/>
        </authorList>
    </citation>
    <scope>NUCLEOTIDE SEQUENCE [LARGE SCALE GENOMIC DNA]</scope>
    <source>
        <strain evidence="2 3">CCS26</strain>
    </source>
</reference>
<dbReference type="PANTHER" id="PTHR10992">
    <property type="entry name" value="METHYLESTERASE FAMILY MEMBER"/>
    <property type="match status" value="1"/>
</dbReference>
<organism evidence="2 3">
    <name type="scientific">Paenibacillus glycanilyticus</name>
    <dbReference type="NCBI Taxonomy" id="126569"/>
    <lineage>
        <taxon>Bacteria</taxon>
        <taxon>Bacillati</taxon>
        <taxon>Bacillota</taxon>
        <taxon>Bacilli</taxon>
        <taxon>Bacillales</taxon>
        <taxon>Paenibacillaceae</taxon>
        <taxon>Paenibacillus</taxon>
    </lineage>
</organism>
<dbReference type="EMBL" id="BTCL01000020">
    <property type="protein sequence ID" value="GMK47456.1"/>
    <property type="molecule type" value="Genomic_DNA"/>
</dbReference>
<feature type="domain" description="AB hydrolase-1" evidence="1">
    <location>
        <begin position="4"/>
        <end position="231"/>
    </location>
</feature>
<protein>
    <submittedName>
        <fullName evidence="2">Esterase</fullName>
    </submittedName>
</protein>
<dbReference type="InterPro" id="IPR000073">
    <property type="entry name" value="AB_hydrolase_1"/>
</dbReference>
<evidence type="ECO:0000259" key="1">
    <source>
        <dbReference type="Pfam" id="PF12697"/>
    </source>
</evidence>
<dbReference type="Gene3D" id="3.40.50.1820">
    <property type="entry name" value="alpha/beta hydrolase"/>
    <property type="match status" value="1"/>
</dbReference>
<dbReference type="Proteomes" id="UP001285921">
    <property type="component" value="Unassembled WGS sequence"/>
</dbReference>
<keyword evidence="3" id="KW-1185">Reference proteome</keyword>
<evidence type="ECO:0000313" key="3">
    <source>
        <dbReference type="Proteomes" id="UP001285921"/>
    </source>
</evidence>
<dbReference type="InterPro" id="IPR045889">
    <property type="entry name" value="MES/HNL"/>
</dbReference>
<dbReference type="SUPFAM" id="SSF53474">
    <property type="entry name" value="alpha/beta-Hydrolases"/>
    <property type="match status" value="1"/>
</dbReference>
<dbReference type="PRINTS" id="PR00111">
    <property type="entry name" value="ABHYDROLASE"/>
</dbReference>
<dbReference type="PANTHER" id="PTHR10992:SF1086">
    <property type="entry name" value="AB HYDROLASE-1 DOMAIN-CONTAINING PROTEIN"/>
    <property type="match status" value="1"/>
</dbReference>
<sequence>MSTFVFVHGSWHGAWCWERIIPVLEKEGHKVIAFDLPGHGLDHTPNSEINLKSYTDRLCAILEKESDKVILVGHSMAGVVISQTAEYLPEKIEKLVYLSAFLPENGQTLFDAFGIVDLGEDAPTAVFIDEEQKYIGLKDEEIRSHFFADCTDDDFAYAKEKLCLEPLVPSITPVQLTDEKFGSVPRIYIEALKDRAIPIRLQRAMYSKMPCDRIITIDSDHSPFFSHPEELTSHLIQLTK</sequence>
<accession>A0ABQ6NQT6</accession>